<dbReference type="PANTHER" id="PTHR33280">
    <property type="entry name" value="50S RIBOSOMAL PROTEIN L31, CHLOROPLASTIC"/>
    <property type="match status" value="1"/>
</dbReference>
<dbReference type="AlphaFoldDB" id="A0A933IBX3"/>
<proteinExistence type="inferred from homology"/>
<evidence type="ECO:0000256" key="6">
    <source>
        <dbReference type="ARBA" id="ARBA00035687"/>
    </source>
</evidence>
<keyword evidence="4 7" id="KW-0689">Ribosomal protein</keyword>
<comment type="cofactor">
    <cofactor evidence="7">
        <name>Zn(2+)</name>
        <dbReference type="ChEBI" id="CHEBI:29105"/>
    </cofactor>
    <text evidence="7">Binds 1 zinc ion per subunit.</text>
</comment>
<feature type="binding site" evidence="7">
    <location>
        <position position="16"/>
    </location>
    <ligand>
        <name>Zn(2+)</name>
        <dbReference type="ChEBI" id="CHEBI:29105"/>
    </ligand>
</feature>
<feature type="binding site" evidence="7">
    <location>
        <position position="18"/>
    </location>
    <ligand>
        <name>Zn(2+)</name>
        <dbReference type="ChEBI" id="CHEBI:29105"/>
    </ligand>
</feature>
<evidence type="ECO:0000256" key="3">
    <source>
        <dbReference type="ARBA" id="ARBA00022884"/>
    </source>
</evidence>
<accession>A0A933IBX3</accession>
<keyword evidence="7" id="KW-0479">Metal-binding</keyword>
<reference evidence="9" key="1">
    <citation type="submission" date="2020-07" db="EMBL/GenBank/DDBJ databases">
        <title>Huge and variable diversity of episymbiotic CPR bacteria and DPANN archaea in groundwater ecosystems.</title>
        <authorList>
            <person name="He C.Y."/>
            <person name="Keren R."/>
            <person name="Whittaker M."/>
            <person name="Farag I.F."/>
            <person name="Doudna J."/>
            <person name="Cate J.H.D."/>
            <person name="Banfield J.F."/>
        </authorList>
    </citation>
    <scope>NUCLEOTIDE SEQUENCE</scope>
    <source>
        <strain evidence="9">NC_groundwater_1520_Pr4_B-0.1um_53_5</strain>
    </source>
</reference>
<dbReference type="InterPro" id="IPR034704">
    <property type="entry name" value="Ribosomal_bL28/bL31-like_sf"/>
</dbReference>
<dbReference type="GO" id="GO:1990904">
    <property type="term" value="C:ribonucleoprotein complex"/>
    <property type="evidence" value="ECO:0007669"/>
    <property type="project" value="UniProtKB-KW"/>
</dbReference>
<dbReference type="EMBL" id="JACQXR010000056">
    <property type="protein sequence ID" value="MBI4726504.1"/>
    <property type="molecule type" value="Genomic_DNA"/>
</dbReference>
<evidence type="ECO:0000256" key="7">
    <source>
        <dbReference type="HAMAP-Rule" id="MF_00501"/>
    </source>
</evidence>
<dbReference type="GO" id="GO:0006412">
    <property type="term" value="P:translation"/>
    <property type="evidence" value="ECO:0007669"/>
    <property type="project" value="UniProtKB-UniRule"/>
</dbReference>
<evidence type="ECO:0000313" key="10">
    <source>
        <dbReference type="Proteomes" id="UP000736328"/>
    </source>
</evidence>
<keyword evidence="7" id="KW-0862">Zinc</keyword>
<sequence>MKKGIHPKYEAATITCSCGNVIKTRSTVKDIHVEICSSCHPFYTGKEKLLDAAGRVEQFRKRYAKKDGAMVKPKAAAKPKVEAKPKAEVETKVKPKAEAKPNVEAKPKAEAKAEAKPNVEAKPKAEVETKAEAKA</sequence>
<gene>
    <name evidence="7 9" type="primary">rpmE</name>
    <name evidence="9" type="ORF">HY768_04655</name>
</gene>
<feature type="compositionally biased region" description="Basic and acidic residues" evidence="8">
    <location>
        <begin position="79"/>
        <end position="135"/>
    </location>
</feature>
<organism evidence="9 10">
    <name type="scientific">candidate division TA06 bacterium</name>
    <dbReference type="NCBI Taxonomy" id="2250710"/>
    <lineage>
        <taxon>Bacteria</taxon>
        <taxon>Bacteria division TA06</taxon>
    </lineage>
</organism>
<dbReference type="Gene3D" id="4.10.830.30">
    <property type="entry name" value="Ribosomal protein L31"/>
    <property type="match status" value="1"/>
</dbReference>
<comment type="caution">
    <text evidence="9">The sequence shown here is derived from an EMBL/GenBank/DDBJ whole genome shotgun (WGS) entry which is preliminary data.</text>
</comment>
<dbReference type="SUPFAM" id="SSF143800">
    <property type="entry name" value="L28p-like"/>
    <property type="match status" value="1"/>
</dbReference>
<name>A0A933IBX3_UNCT6</name>
<dbReference type="InterPro" id="IPR042105">
    <property type="entry name" value="Ribosomal_bL31_sf"/>
</dbReference>
<keyword evidence="5 7" id="KW-0687">Ribonucleoprotein</keyword>
<dbReference type="PROSITE" id="PS01143">
    <property type="entry name" value="RIBOSOMAL_L31"/>
    <property type="match status" value="1"/>
</dbReference>
<dbReference type="GO" id="GO:0019843">
    <property type="term" value="F:rRNA binding"/>
    <property type="evidence" value="ECO:0007669"/>
    <property type="project" value="UniProtKB-KW"/>
</dbReference>
<keyword evidence="3 7" id="KW-0694">RNA-binding</keyword>
<dbReference type="Pfam" id="PF01197">
    <property type="entry name" value="Ribosomal_L31"/>
    <property type="match status" value="1"/>
</dbReference>
<dbReference type="Proteomes" id="UP000736328">
    <property type="component" value="Unassembled WGS sequence"/>
</dbReference>
<dbReference type="GO" id="GO:0003735">
    <property type="term" value="F:structural constituent of ribosome"/>
    <property type="evidence" value="ECO:0007669"/>
    <property type="project" value="InterPro"/>
</dbReference>
<evidence type="ECO:0000256" key="8">
    <source>
        <dbReference type="SAM" id="MobiDB-lite"/>
    </source>
</evidence>
<feature type="binding site" evidence="7">
    <location>
        <position position="39"/>
    </location>
    <ligand>
        <name>Zn(2+)</name>
        <dbReference type="ChEBI" id="CHEBI:29105"/>
    </ligand>
</feature>
<dbReference type="GO" id="GO:0005840">
    <property type="term" value="C:ribosome"/>
    <property type="evidence" value="ECO:0007669"/>
    <property type="project" value="UniProtKB-KW"/>
</dbReference>
<keyword evidence="2 7" id="KW-0699">rRNA-binding</keyword>
<comment type="subunit">
    <text evidence="7">Part of the 50S ribosomal subunit.</text>
</comment>
<dbReference type="NCBIfam" id="NF000612">
    <property type="entry name" value="PRK00019.1"/>
    <property type="match status" value="1"/>
</dbReference>
<dbReference type="PANTHER" id="PTHR33280:SF1">
    <property type="entry name" value="LARGE RIBOSOMAL SUBUNIT PROTEIN BL31C"/>
    <property type="match status" value="1"/>
</dbReference>
<evidence type="ECO:0000256" key="4">
    <source>
        <dbReference type="ARBA" id="ARBA00022980"/>
    </source>
</evidence>
<dbReference type="GO" id="GO:0046872">
    <property type="term" value="F:metal ion binding"/>
    <property type="evidence" value="ECO:0007669"/>
    <property type="project" value="UniProtKB-KW"/>
</dbReference>
<evidence type="ECO:0000313" key="9">
    <source>
        <dbReference type="EMBL" id="MBI4726504.1"/>
    </source>
</evidence>
<evidence type="ECO:0000256" key="2">
    <source>
        <dbReference type="ARBA" id="ARBA00022730"/>
    </source>
</evidence>
<evidence type="ECO:0000256" key="1">
    <source>
        <dbReference type="ARBA" id="ARBA00009296"/>
    </source>
</evidence>
<dbReference type="PRINTS" id="PR01249">
    <property type="entry name" value="RIBOSOMALL31"/>
</dbReference>
<comment type="similarity">
    <text evidence="1 7">Belongs to the bacterial ribosomal protein bL31 family. Type A subfamily.</text>
</comment>
<dbReference type="InterPro" id="IPR027491">
    <property type="entry name" value="Ribosomal_bL31_A"/>
</dbReference>
<protein>
    <recommendedName>
        <fullName evidence="6 7">Large ribosomal subunit protein bL31</fullName>
    </recommendedName>
</protein>
<feature type="binding site" evidence="7">
    <location>
        <position position="36"/>
    </location>
    <ligand>
        <name>Zn(2+)</name>
        <dbReference type="ChEBI" id="CHEBI:29105"/>
    </ligand>
</feature>
<dbReference type="NCBIfam" id="TIGR00105">
    <property type="entry name" value="L31"/>
    <property type="match status" value="1"/>
</dbReference>
<comment type="function">
    <text evidence="7">Binds the 23S rRNA.</text>
</comment>
<dbReference type="InterPro" id="IPR002150">
    <property type="entry name" value="Ribosomal_bL31"/>
</dbReference>
<evidence type="ECO:0000256" key="5">
    <source>
        <dbReference type="ARBA" id="ARBA00023274"/>
    </source>
</evidence>
<dbReference type="HAMAP" id="MF_00501">
    <property type="entry name" value="Ribosomal_bL31_1"/>
    <property type="match status" value="1"/>
</dbReference>
<feature type="region of interest" description="Disordered" evidence="8">
    <location>
        <begin position="70"/>
        <end position="135"/>
    </location>
</feature>